<evidence type="ECO:0000256" key="6">
    <source>
        <dbReference type="ARBA" id="ARBA00022989"/>
    </source>
</evidence>
<evidence type="ECO:0000256" key="9">
    <source>
        <dbReference type="SAM" id="Phobius"/>
    </source>
</evidence>
<dbReference type="GO" id="GO:0022857">
    <property type="term" value="F:transmembrane transporter activity"/>
    <property type="evidence" value="ECO:0007669"/>
    <property type="project" value="TreeGrafter"/>
</dbReference>
<sequence>MKKFYDAVYWLFMSFCKLIFICSICITSYVVFCRYILHSTPRWGEQAILLCMVYMALISASLAVRTDTHIRVMLIDYVLPKQVISFLKAMSHVMIFGFSLFMIVYGIQFTQLMGKSVMSGLGCKQSFLYASVPIAGVCMLLMQSERFILFILRLMGKVPAEYQTKEGGITNG</sequence>
<keyword evidence="6 9" id="KW-1133">Transmembrane helix</keyword>
<reference evidence="11" key="1">
    <citation type="submission" date="2021-10" db="EMBL/GenBank/DDBJ databases">
        <title>Anaerobic single-cell dispensing facilitates the cultivation of human gut bacteria.</title>
        <authorList>
            <person name="Afrizal A."/>
        </authorList>
    </citation>
    <scope>NUCLEOTIDE SEQUENCE</scope>
    <source>
        <strain evidence="11">CLA-AA-H274</strain>
    </source>
</reference>
<organism evidence="11 12">
    <name type="scientific">Brotaphodocola catenula</name>
    <dbReference type="NCBI Taxonomy" id="2885361"/>
    <lineage>
        <taxon>Bacteria</taxon>
        <taxon>Bacillati</taxon>
        <taxon>Bacillota</taxon>
        <taxon>Clostridia</taxon>
        <taxon>Lachnospirales</taxon>
        <taxon>Lachnospiraceae</taxon>
        <taxon>Brotaphodocola</taxon>
    </lineage>
</organism>
<dbReference type="AlphaFoldDB" id="A0AAE3DIT7"/>
<dbReference type="Proteomes" id="UP001198962">
    <property type="component" value="Unassembled WGS sequence"/>
</dbReference>
<proteinExistence type="inferred from homology"/>
<keyword evidence="7 9" id="KW-0472">Membrane</keyword>
<evidence type="ECO:0000256" key="8">
    <source>
        <dbReference type="ARBA" id="ARBA00038436"/>
    </source>
</evidence>
<dbReference type="Pfam" id="PF04290">
    <property type="entry name" value="DctQ"/>
    <property type="match status" value="1"/>
</dbReference>
<dbReference type="GO" id="GO:0005886">
    <property type="term" value="C:plasma membrane"/>
    <property type="evidence" value="ECO:0007669"/>
    <property type="project" value="UniProtKB-SubCell"/>
</dbReference>
<feature type="transmembrane region" description="Helical" evidence="9">
    <location>
        <begin position="85"/>
        <end position="107"/>
    </location>
</feature>
<feature type="domain" description="Tripartite ATP-independent periplasmic transporters DctQ component" evidence="10">
    <location>
        <begin position="24"/>
        <end position="148"/>
    </location>
</feature>
<protein>
    <submittedName>
        <fullName evidence="11">TRAP transporter small permease</fullName>
    </submittedName>
</protein>
<dbReference type="InterPro" id="IPR007387">
    <property type="entry name" value="TRAP_DctQ"/>
</dbReference>
<evidence type="ECO:0000256" key="1">
    <source>
        <dbReference type="ARBA" id="ARBA00004429"/>
    </source>
</evidence>
<keyword evidence="3" id="KW-1003">Cell membrane</keyword>
<accession>A0AAE3DIT7</accession>
<keyword evidence="12" id="KW-1185">Reference proteome</keyword>
<evidence type="ECO:0000256" key="4">
    <source>
        <dbReference type="ARBA" id="ARBA00022519"/>
    </source>
</evidence>
<keyword evidence="5 9" id="KW-0812">Transmembrane</keyword>
<evidence type="ECO:0000256" key="7">
    <source>
        <dbReference type="ARBA" id="ARBA00023136"/>
    </source>
</evidence>
<evidence type="ECO:0000313" key="11">
    <source>
        <dbReference type="EMBL" id="MCC2163457.1"/>
    </source>
</evidence>
<comment type="caution">
    <text evidence="11">The sequence shown here is derived from an EMBL/GenBank/DDBJ whole genome shotgun (WGS) entry which is preliminary data.</text>
</comment>
<feature type="transmembrane region" description="Helical" evidence="9">
    <location>
        <begin position="7"/>
        <end position="37"/>
    </location>
</feature>
<dbReference type="EMBL" id="JAJEPU010000002">
    <property type="protein sequence ID" value="MCC2163457.1"/>
    <property type="molecule type" value="Genomic_DNA"/>
</dbReference>
<dbReference type="GO" id="GO:0015740">
    <property type="term" value="P:C4-dicarboxylate transport"/>
    <property type="evidence" value="ECO:0007669"/>
    <property type="project" value="TreeGrafter"/>
</dbReference>
<dbReference type="PANTHER" id="PTHR35011">
    <property type="entry name" value="2,3-DIKETO-L-GULONATE TRAP TRANSPORTER SMALL PERMEASE PROTEIN YIAM"/>
    <property type="match status" value="1"/>
</dbReference>
<gene>
    <name evidence="11" type="ORF">LKD32_00935</name>
</gene>
<feature type="transmembrane region" description="Helical" evidence="9">
    <location>
        <begin position="43"/>
        <end position="64"/>
    </location>
</feature>
<evidence type="ECO:0000259" key="10">
    <source>
        <dbReference type="Pfam" id="PF04290"/>
    </source>
</evidence>
<evidence type="ECO:0000256" key="3">
    <source>
        <dbReference type="ARBA" id="ARBA00022475"/>
    </source>
</evidence>
<keyword evidence="2" id="KW-0813">Transport</keyword>
<keyword evidence="4" id="KW-0997">Cell inner membrane</keyword>
<dbReference type="RefSeq" id="WP_178275363.1">
    <property type="nucleotide sequence ID" value="NZ_JAJEPU010000002.1"/>
</dbReference>
<evidence type="ECO:0000256" key="5">
    <source>
        <dbReference type="ARBA" id="ARBA00022692"/>
    </source>
</evidence>
<dbReference type="InterPro" id="IPR055348">
    <property type="entry name" value="DctQ"/>
</dbReference>
<comment type="subcellular location">
    <subcellularLocation>
        <location evidence="1">Cell inner membrane</location>
        <topology evidence="1">Multi-pass membrane protein</topology>
    </subcellularLocation>
</comment>
<evidence type="ECO:0000313" key="12">
    <source>
        <dbReference type="Proteomes" id="UP001198962"/>
    </source>
</evidence>
<feature type="transmembrane region" description="Helical" evidence="9">
    <location>
        <begin position="127"/>
        <end position="152"/>
    </location>
</feature>
<name>A0AAE3DIT7_9FIRM</name>
<comment type="similarity">
    <text evidence="8">Belongs to the TRAP transporter small permease family.</text>
</comment>
<evidence type="ECO:0000256" key="2">
    <source>
        <dbReference type="ARBA" id="ARBA00022448"/>
    </source>
</evidence>
<dbReference type="PANTHER" id="PTHR35011:SF11">
    <property type="entry name" value="TRAP TRANSPORTER SMALL PERMEASE PROTEIN"/>
    <property type="match status" value="1"/>
</dbReference>